<dbReference type="SUPFAM" id="SSF49785">
    <property type="entry name" value="Galactose-binding domain-like"/>
    <property type="match status" value="1"/>
</dbReference>
<dbReference type="InterPro" id="IPR008979">
    <property type="entry name" value="Galactose-bd-like_sf"/>
</dbReference>
<protein>
    <recommendedName>
        <fullName evidence="4">CBM6 domain-containing protein</fullName>
    </recommendedName>
</protein>
<dbReference type="RefSeq" id="WP_229250593.1">
    <property type="nucleotide sequence ID" value="NZ_BMKK01000003.1"/>
</dbReference>
<comment type="caution">
    <text evidence="2">The sequence shown here is derived from an EMBL/GenBank/DDBJ whole genome shotgun (WGS) entry which is preliminary data.</text>
</comment>
<sequence>MKNNLFLLVICLINLNLLAQTNYKGKPWNGVFQTIPGKLECEKYDLGGEGIAYHDKDSVNNGSGKLNPNDGTYLNTYRIKEGVDISYTKERDIDNNPYNVVEPLMQQLYVGWTEAGEWIKYSVEVKEDGEYDGSLMYTANADATIAIEIDGLPWTELILIKSTFNEKDPIAWRQWHHWNKQSIFKAKKLSKGKHILTLRTVERGNMNYDFIEFIKIK</sequence>
<accession>A0A916YPA0</accession>
<name>A0A916YPA0_9BACT</name>
<dbReference type="CDD" id="cd04080">
    <property type="entry name" value="CBM6_cellulase-like"/>
    <property type="match status" value="1"/>
</dbReference>
<proteinExistence type="predicted"/>
<reference evidence="2" key="1">
    <citation type="journal article" date="2014" name="Int. J. Syst. Evol. Microbiol.">
        <title>Complete genome sequence of Corynebacterium casei LMG S-19264T (=DSM 44701T), isolated from a smear-ripened cheese.</title>
        <authorList>
            <consortium name="US DOE Joint Genome Institute (JGI-PGF)"/>
            <person name="Walter F."/>
            <person name="Albersmeier A."/>
            <person name="Kalinowski J."/>
            <person name="Ruckert C."/>
        </authorList>
    </citation>
    <scope>NUCLEOTIDE SEQUENCE</scope>
    <source>
        <strain evidence="2">CGMCC 1.15958</strain>
    </source>
</reference>
<keyword evidence="1" id="KW-0732">Signal</keyword>
<evidence type="ECO:0000256" key="1">
    <source>
        <dbReference type="SAM" id="SignalP"/>
    </source>
</evidence>
<feature type="chain" id="PRO_5036950552" description="CBM6 domain-containing protein" evidence="1">
    <location>
        <begin position="20"/>
        <end position="217"/>
    </location>
</feature>
<organism evidence="2 3">
    <name type="scientific">Emticicia aquatilis</name>
    <dbReference type="NCBI Taxonomy" id="1537369"/>
    <lineage>
        <taxon>Bacteria</taxon>
        <taxon>Pseudomonadati</taxon>
        <taxon>Bacteroidota</taxon>
        <taxon>Cytophagia</taxon>
        <taxon>Cytophagales</taxon>
        <taxon>Leadbetterellaceae</taxon>
        <taxon>Emticicia</taxon>
    </lineage>
</organism>
<feature type="signal peptide" evidence="1">
    <location>
        <begin position="1"/>
        <end position="19"/>
    </location>
</feature>
<evidence type="ECO:0000313" key="3">
    <source>
        <dbReference type="Proteomes" id="UP000609064"/>
    </source>
</evidence>
<keyword evidence="3" id="KW-1185">Reference proteome</keyword>
<dbReference type="Gene3D" id="2.60.120.260">
    <property type="entry name" value="Galactose-binding domain-like"/>
    <property type="match status" value="1"/>
</dbReference>
<dbReference type="AlphaFoldDB" id="A0A916YPA0"/>
<reference evidence="2" key="2">
    <citation type="submission" date="2020-09" db="EMBL/GenBank/DDBJ databases">
        <authorList>
            <person name="Sun Q."/>
            <person name="Zhou Y."/>
        </authorList>
    </citation>
    <scope>NUCLEOTIDE SEQUENCE</scope>
    <source>
        <strain evidence="2">CGMCC 1.15958</strain>
    </source>
</reference>
<gene>
    <name evidence="2" type="ORF">GCM10011514_18600</name>
</gene>
<dbReference type="EMBL" id="BMKK01000003">
    <property type="protein sequence ID" value="GGD54708.1"/>
    <property type="molecule type" value="Genomic_DNA"/>
</dbReference>
<evidence type="ECO:0000313" key="2">
    <source>
        <dbReference type="EMBL" id="GGD54708.1"/>
    </source>
</evidence>
<evidence type="ECO:0008006" key="4">
    <source>
        <dbReference type="Google" id="ProtNLM"/>
    </source>
</evidence>
<dbReference type="Proteomes" id="UP000609064">
    <property type="component" value="Unassembled WGS sequence"/>
</dbReference>